<organism evidence="1 2">
    <name type="scientific">Letharia columbiana</name>
    <dbReference type="NCBI Taxonomy" id="112416"/>
    <lineage>
        <taxon>Eukaryota</taxon>
        <taxon>Fungi</taxon>
        <taxon>Dikarya</taxon>
        <taxon>Ascomycota</taxon>
        <taxon>Pezizomycotina</taxon>
        <taxon>Lecanoromycetes</taxon>
        <taxon>OSLEUM clade</taxon>
        <taxon>Lecanoromycetidae</taxon>
        <taxon>Lecanorales</taxon>
        <taxon>Lecanorineae</taxon>
        <taxon>Parmeliaceae</taxon>
        <taxon>Letharia</taxon>
    </lineage>
</organism>
<proteinExistence type="predicted"/>
<dbReference type="RefSeq" id="XP_037159320.1">
    <property type="nucleotide sequence ID" value="XM_037313805.1"/>
</dbReference>
<dbReference type="EMBL" id="JACCJC010000080">
    <property type="protein sequence ID" value="KAF6227829.1"/>
    <property type="molecule type" value="Genomic_DNA"/>
</dbReference>
<name>A0A8H6CQW5_9LECA</name>
<dbReference type="GeneID" id="59293569"/>
<dbReference type="AlphaFoldDB" id="A0A8H6CQW5"/>
<reference evidence="1 2" key="1">
    <citation type="journal article" date="2020" name="Genomics">
        <title>Complete, high-quality genomes from long-read metagenomic sequencing of two wolf lichen thalli reveals enigmatic genome architecture.</title>
        <authorList>
            <person name="McKenzie S.K."/>
            <person name="Walston R.F."/>
            <person name="Allen J.L."/>
        </authorList>
    </citation>
    <scope>NUCLEOTIDE SEQUENCE [LARGE SCALE GENOMIC DNA]</scope>
    <source>
        <strain evidence="1">WasteWater2</strain>
    </source>
</reference>
<evidence type="ECO:0000313" key="1">
    <source>
        <dbReference type="EMBL" id="KAF6227829.1"/>
    </source>
</evidence>
<dbReference type="Proteomes" id="UP000578531">
    <property type="component" value="Unassembled WGS sequence"/>
</dbReference>
<evidence type="ECO:0000313" key="2">
    <source>
        <dbReference type="Proteomes" id="UP000578531"/>
    </source>
</evidence>
<comment type="caution">
    <text evidence="1">The sequence shown here is derived from an EMBL/GenBank/DDBJ whole genome shotgun (WGS) entry which is preliminary data.</text>
</comment>
<gene>
    <name evidence="1" type="ORF">HO173_011931</name>
</gene>
<keyword evidence="2" id="KW-1185">Reference proteome</keyword>
<accession>A0A8H6CQW5</accession>
<protein>
    <submittedName>
        <fullName evidence="1">Uncharacterized protein</fullName>
    </submittedName>
</protein>
<sequence>MTDLHEPFHLVSLTYIYNVPHVYPPNADWNSTGWNQWEFNEELQYISHGYMAAAYVGLAAPSHARDNAHNFAVFAFCIYHIELQCLGTFQSDVKTRRDLPFESAFSPKAVEGIRQGTSDLRRD</sequence>